<feature type="domain" description="DUF4351" evidence="1">
    <location>
        <begin position="248"/>
        <end position="298"/>
    </location>
</feature>
<dbReference type="KEGG" id="lpil:LIP_2383"/>
<dbReference type="OrthoDB" id="419816at2"/>
<dbReference type="EMBL" id="AP014924">
    <property type="protein sequence ID" value="BAS28224.1"/>
    <property type="molecule type" value="Genomic_DNA"/>
</dbReference>
<dbReference type="Proteomes" id="UP000065807">
    <property type="component" value="Chromosome"/>
</dbReference>
<dbReference type="Pfam" id="PF14261">
    <property type="entry name" value="DUF4351"/>
    <property type="match status" value="1"/>
</dbReference>
<evidence type="ECO:0000313" key="2">
    <source>
        <dbReference type="EMBL" id="BAS28224.1"/>
    </source>
</evidence>
<dbReference type="PANTHER" id="PTHR35586">
    <property type="entry name" value="SLL1691 PROTEIN"/>
    <property type="match status" value="1"/>
</dbReference>
<name>A0A0K2SN35_LIMPI</name>
<protein>
    <recommendedName>
        <fullName evidence="1">DUF4351 domain-containing protein</fullName>
    </recommendedName>
</protein>
<dbReference type="STRING" id="1555112.LIP_2383"/>
<sequence>MSIGEDRLFAAVVAEFPLDFVKLFVPRWVPLHETMQVELLDVHSFPDLAPLEPGYAEVVMRLCSTDPRGDDLVVYVGIQSQPRSPLHVRMLGWCARLDFFYGLRVLPVVVFTGDGSFDDTGVYDVRVDGGRLCGLRLRYHTIHLRRLDWRRFRRHRNPVAAAFMARMRRAPDESVEVKLQCLRSMLRLALTDDQAALLWGFVDTCVPLGEEETQRYHQLQEGWPMKEREQADRIMGSIERKGWERGIEEGRQEGMLSVLLRQVQNKLGDVPAEDRARLEALSGDQLEQLSLEIFRVTSYHEWRARVDALAK</sequence>
<accession>A0A0K2SN35</accession>
<dbReference type="PANTHER" id="PTHR35586:SF1">
    <property type="entry name" value="SLL1691 PROTEIN"/>
    <property type="match status" value="1"/>
</dbReference>
<evidence type="ECO:0000313" key="3">
    <source>
        <dbReference type="Proteomes" id="UP000065807"/>
    </source>
</evidence>
<dbReference type="AlphaFoldDB" id="A0A0K2SN35"/>
<dbReference type="InterPro" id="IPR025587">
    <property type="entry name" value="DUF4351"/>
</dbReference>
<dbReference type="RefSeq" id="WP_068138256.1">
    <property type="nucleotide sequence ID" value="NZ_AP014924.1"/>
</dbReference>
<gene>
    <name evidence="2" type="ORF">LIP_2383</name>
</gene>
<proteinExistence type="predicted"/>
<keyword evidence="3" id="KW-1185">Reference proteome</keyword>
<reference evidence="3" key="1">
    <citation type="submission" date="2015-07" db="EMBL/GenBank/DDBJ databases">
        <title>Complete genome sequence and phylogenetic analysis of Limnochorda pilosa.</title>
        <authorList>
            <person name="Watanabe M."/>
            <person name="Kojima H."/>
            <person name="Fukui M."/>
        </authorList>
    </citation>
    <scope>NUCLEOTIDE SEQUENCE [LARGE SCALE GENOMIC DNA]</scope>
    <source>
        <strain evidence="3">HC45</strain>
    </source>
</reference>
<evidence type="ECO:0000259" key="1">
    <source>
        <dbReference type="Pfam" id="PF14261"/>
    </source>
</evidence>
<reference evidence="3" key="2">
    <citation type="journal article" date="2016" name="Int. J. Syst. Evol. Microbiol.">
        <title>Complete genome sequence and cell structure of Limnochorda pilosa, a Gram-negative spore-former within the phylum Firmicutes.</title>
        <authorList>
            <person name="Watanabe M."/>
            <person name="Kojima H."/>
            <person name="Fukui M."/>
        </authorList>
    </citation>
    <scope>NUCLEOTIDE SEQUENCE [LARGE SCALE GENOMIC DNA]</scope>
    <source>
        <strain evidence="3">HC45</strain>
    </source>
</reference>
<organism evidence="2 3">
    <name type="scientific">Limnochorda pilosa</name>
    <dbReference type="NCBI Taxonomy" id="1555112"/>
    <lineage>
        <taxon>Bacteria</taxon>
        <taxon>Bacillati</taxon>
        <taxon>Bacillota</taxon>
        <taxon>Limnochordia</taxon>
        <taxon>Limnochordales</taxon>
        <taxon>Limnochordaceae</taxon>
        <taxon>Limnochorda</taxon>
    </lineage>
</organism>